<dbReference type="SMART" id="SM00497">
    <property type="entry name" value="IENR1"/>
    <property type="match status" value="2"/>
</dbReference>
<comment type="caution">
    <text evidence="2">The sequence shown here is derived from an EMBL/GenBank/DDBJ whole genome shotgun (WGS) entry which is preliminary data.</text>
</comment>
<proteinExistence type="predicted"/>
<dbReference type="Gene3D" id="3.90.75.20">
    <property type="match status" value="1"/>
</dbReference>
<evidence type="ECO:0000313" key="3">
    <source>
        <dbReference type="Proteomes" id="UP000070401"/>
    </source>
</evidence>
<keyword evidence="2" id="KW-0378">Hydrolase</keyword>
<feature type="domain" description="HNH nuclease" evidence="1">
    <location>
        <begin position="104"/>
        <end position="147"/>
    </location>
</feature>
<dbReference type="InterPro" id="IPR003647">
    <property type="entry name" value="Intron_nuc_1_rpt"/>
</dbReference>
<dbReference type="InterPro" id="IPR044925">
    <property type="entry name" value="His-Me_finger_sf"/>
</dbReference>
<organism evidence="2 3">
    <name type="scientific">Fusobacterium nucleatum</name>
    <dbReference type="NCBI Taxonomy" id="851"/>
    <lineage>
        <taxon>Bacteria</taxon>
        <taxon>Fusobacteriati</taxon>
        <taxon>Fusobacteriota</taxon>
        <taxon>Fusobacteriia</taxon>
        <taxon>Fusobacteriales</taxon>
        <taxon>Fusobacteriaceae</taxon>
        <taxon>Fusobacterium</taxon>
    </lineage>
</organism>
<keyword evidence="2" id="KW-0540">Nuclease</keyword>
<dbReference type="EMBL" id="LRPY01000017">
    <property type="protein sequence ID" value="KXA26158.1"/>
    <property type="molecule type" value="Genomic_DNA"/>
</dbReference>
<dbReference type="SUPFAM" id="SSF54060">
    <property type="entry name" value="His-Me finger endonucleases"/>
    <property type="match status" value="1"/>
</dbReference>
<evidence type="ECO:0000259" key="1">
    <source>
        <dbReference type="Pfam" id="PF13392"/>
    </source>
</evidence>
<gene>
    <name evidence="2" type="ORF">HMPREF3221_00160</name>
</gene>
<dbReference type="Gene3D" id="1.10.10.10">
    <property type="entry name" value="Winged helix-like DNA-binding domain superfamily/Winged helix DNA-binding domain"/>
    <property type="match status" value="2"/>
</dbReference>
<dbReference type="AlphaFoldDB" id="A0A133PC61"/>
<reference evidence="3" key="1">
    <citation type="submission" date="2016-01" db="EMBL/GenBank/DDBJ databases">
        <authorList>
            <person name="Mitreva M."/>
            <person name="Pepin K.H."/>
            <person name="Mihindukulasuriya K.A."/>
            <person name="Fulton R."/>
            <person name="Fronick C."/>
            <person name="O'Laughlin M."/>
            <person name="Miner T."/>
            <person name="Herter B."/>
            <person name="Rosa B.A."/>
            <person name="Cordes M."/>
            <person name="Tomlinson C."/>
            <person name="Wollam A."/>
            <person name="Palsikar V.B."/>
            <person name="Mardis E.R."/>
            <person name="Wilson R.K."/>
        </authorList>
    </citation>
    <scope>NUCLEOTIDE SEQUENCE [LARGE SCALE GENOMIC DNA]</scope>
    <source>
        <strain evidence="3">MJR7757B</strain>
    </source>
</reference>
<name>A0A133PC61_FUSNU</name>
<keyword evidence="3" id="KW-1185">Reference proteome</keyword>
<dbReference type="InterPro" id="IPR003615">
    <property type="entry name" value="HNH_nuc"/>
</dbReference>
<dbReference type="InterPro" id="IPR036388">
    <property type="entry name" value="WH-like_DNA-bd_sf"/>
</dbReference>
<dbReference type="Proteomes" id="UP000070401">
    <property type="component" value="Unassembled WGS sequence"/>
</dbReference>
<dbReference type="PATRIC" id="fig|851.8.peg.159"/>
<protein>
    <submittedName>
        <fullName evidence="2">HNH endonuclease domain protein</fullName>
    </submittedName>
</protein>
<dbReference type="Pfam" id="PF13392">
    <property type="entry name" value="HNH_3"/>
    <property type="match status" value="1"/>
</dbReference>
<accession>A0A133PC61</accession>
<evidence type="ECO:0000313" key="2">
    <source>
        <dbReference type="EMBL" id="KXA26158.1"/>
    </source>
</evidence>
<keyword evidence="2" id="KW-0255">Endonuclease</keyword>
<dbReference type="GO" id="GO:0004519">
    <property type="term" value="F:endonuclease activity"/>
    <property type="evidence" value="ECO:0007669"/>
    <property type="project" value="UniProtKB-KW"/>
</dbReference>
<sequence length="284" mass="32768">MLFMVTLKDLVLINIKDNSIYFITKTGELWRKYNIIWNGRKIQKSVNGKLSEIPKENAVKVFSKLGCLLDLENNCYYKKMKLGKIKTGHKNFILTIKKKKIIALIHRLVAETFIPNPNNLPIVNHLDSNPENNNVENLEWCTAKQNVEHAIAAGRMNWEHKKIEILQYSPNGDFIAEYESAVEAEEKTGALRSVICRGLNKNKLANGFLWRLKSSENYPKKIKGIENPKYWKRAILMFDMNGNFIEEFESATAVTKKYGINNVRAVLRGTRNHAGGYVFRYKDN</sequence>